<evidence type="ECO:0000256" key="1">
    <source>
        <dbReference type="ARBA" id="ARBA00004651"/>
    </source>
</evidence>
<comment type="subcellular location">
    <subcellularLocation>
        <location evidence="1">Cell membrane</location>
        <topology evidence="1">Multi-pass membrane protein</topology>
    </subcellularLocation>
</comment>
<evidence type="ECO:0000256" key="3">
    <source>
        <dbReference type="ARBA" id="ARBA00022676"/>
    </source>
</evidence>
<keyword evidence="4" id="KW-0808">Transferase</keyword>
<accession>A0A2T0LVP4</accession>
<feature type="transmembrane region" description="Helical" evidence="8">
    <location>
        <begin position="314"/>
        <end position="333"/>
    </location>
</feature>
<name>A0A2T0LVP4_9PSEU</name>
<feature type="transmembrane region" description="Helical" evidence="8">
    <location>
        <begin position="383"/>
        <end position="400"/>
    </location>
</feature>
<evidence type="ECO:0000313" key="9">
    <source>
        <dbReference type="EMBL" id="PRX47920.1"/>
    </source>
</evidence>
<dbReference type="PANTHER" id="PTHR33908:SF11">
    <property type="entry name" value="MEMBRANE PROTEIN"/>
    <property type="match status" value="1"/>
</dbReference>
<dbReference type="EMBL" id="PVNH01000005">
    <property type="protein sequence ID" value="PRX47920.1"/>
    <property type="molecule type" value="Genomic_DNA"/>
</dbReference>
<keyword evidence="7 8" id="KW-0472">Membrane</keyword>
<evidence type="ECO:0008006" key="11">
    <source>
        <dbReference type="Google" id="ProtNLM"/>
    </source>
</evidence>
<keyword evidence="6 8" id="KW-1133">Transmembrane helix</keyword>
<evidence type="ECO:0000256" key="5">
    <source>
        <dbReference type="ARBA" id="ARBA00022692"/>
    </source>
</evidence>
<feature type="transmembrane region" description="Helical" evidence="8">
    <location>
        <begin position="339"/>
        <end position="363"/>
    </location>
</feature>
<dbReference type="GO" id="GO:0016763">
    <property type="term" value="F:pentosyltransferase activity"/>
    <property type="evidence" value="ECO:0007669"/>
    <property type="project" value="TreeGrafter"/>
</dbReference>
<comment type="caution">
    <text evidence="9">The sequence shown here is derived from an EMBL/GenBank/DDBJ whole genome shotgun (WGS) entry which is preliminary data.</text>
</comment>
<organism evidence="9 10">
    <name type="scientific">Prauserella shujinwangii</name>
    <dbReference type="NCBI Taxonomy" id="1453103"/>
    <lineage>
        <taxon>Bacteria</taxon>
        <taxon>Bacillati</taxon>
        <taxon>Actinomycetota</taxon>
        <taxon>Actinomycetes</taxon>
        <taxon>Pseudonocardiales</taxon>
        <taxon>Pseudonocardiaceae</taxon>
        <taxon>Prauserella</taxon>
    </lineage>
</organism>
<dbReference type="Proteomes" id="UP000238362">
    <property type="component" value="Unassembled WGS sequence"/>
</dbReference>
<dbReference type="PANTHER" id="PTHR33908">
    <property type="entry name" value="MANNOSYLTRANSFERASE YKCB-RELATED"/>
    <property type="match status" value="1"/>
</dbReference>
<feature type="transmembrane region" description="Helical" evidence="8">
    <location>
        <begin position="29"/>
        <end position="51"/>
    </location>
</feature>
<evidence type="ECO:0000256" key="7">
    <source>
        <dbReference type="ARBA" id="ARBA00023136"/>
    </source>
</evidence>
<evidence type="ECO:0000256" key="6">
    <source>
        <dbReference type="ARBA" id="ARBA00022989"/>
    </source>
</evidence>
<feature type="transmembrane region" description="Helical" evidence="8">
    <location>
        <begin position="102"/>
        <end position="124"/>
    </location>
</feature>
<dbReference type="GO" id="GO:0005886">
    <property type="term" value="C:plasma membrane"/>
    <property type="evidence" value="ECO:0007669"/>
    <property type="project" value="UniProtKB-SubCell"/>
</dbReference>
<dbReference type="InterPro" id="IPR050297">
    <property type="entry name" value="LipidA_mod_glycosyltrf_83"/>
</dbReference>
<reference evidence="9 10" key="1">
    <citation type="submission" date="2018-03" db="EMBL/GenBank/DDBJ databases">
        <title>Genomic Encyclopedia of Type Strains, Phase III (KMG-III): the genomes of soil and plant-associated and newly described type strains.</title>
        <authorList>
            <person name="Whitman W."/>
        </authorList>
    </citation>
    <scope>NUCLEOTIDE SEQUENCE [LARGE SCALE GENOMIC DNA]</scope>
    <source>
        <strain evidence="9 10">CGMCC 4.7125</strain>
    </source>
</reference>
<protein>
    <recommendedName>
        <fullName evidence="11">Glycosyltransferase RgtA/B/C/D-like domain-containing protein</fullName>
    </recommendedName>
</protein>
<dbReference type="OrthoDB" id="3721873at2"/>
<gene>
    <name evidence="9" type="ORF">B0I33_105504</name>
</gene>
<keyword evidence="2" id="KW-1003">Cell membrane</keyword>
<evidence type="ECO:0000256" key="8">
    <source>
        <dbReference type="SAM" id="Phobius"/>
    </source>
</evidence>
<keyword evidence="10" id="KW-1185">Reference proteome</keyword>
<evidence type="ECO:0000313" key="10">
    <source>
        <dbReference type="Proteomes" id="UP000238362"/>
    </source>
</evidence>
<dbReference type="AlphaFoldDB" id="A0A2T0LVP4"/>
<keyword evidence="3" id="KW-0328">Glycosyltransferase</keyword>
<proteinExistence type="predicted"/>
<feature type="transmembrane region" description="Helical" evidence="8">
    <location>
        <begin position="272"/>
        <end position="293"/>
    </location>
</feature>
<sequence length="561" mass="59062">MEYVTTVVWLALAAFVVVAWRQVNTRAGWRAVAVLLALGFSAAHQFLFATVPGEAYVTFRYAEQLAGGAGPVFNHGERVEGYADFLWMAVLAVPRALFGTEVAATAVTLGVLCTLGTVLLAYFVTNRIVRIAEPAGPGLPALGVLAAVLTAGAGSLAAYGASGLGTPLFLLLVLAVCGLLAARRPVVAGVFAAFAMMTRPEGAVLAIVVGGWLLLAALRRRENGWAPAGYALGALVLVVPWTAWRVTYYGYLLPNAVAARTEQGFGGQLADGWHYLSSFAVAYQAFLLLGAAAPAALRYRRGAPAEPVTRARSLVWLLLVLAAGFAGLTLLAGGGELPAWRLLAVVPPLLAVAAAAAYGVFVLAAASGPSPVPRELRLAGRRVLPVVAVGVCALSLLVSITHPRMLSALHALRDDTRELAEIGAWLGERLPAATVVSAYASGALAYEAGTQLIVVDVRGRTDEHIARDGESDGETRTDYDYVVNVRRPAVAVPAAGYTQRQRCGADPAYAGLYEVANFQRAGTDEWVLLYLRRNRAASLIEALGADPAFAYRPCAPQHTRP</sequence>
<dbReference type="GO" id="GO:0009103">
    <property type="term" value="P:lipopolysaccharide biosynthetic process"/>
    <property type="evidence" value="ECO:0007669"/>
    <property type="project" value="UniProtKB-ARBA"/>
</dbReference>
<keyword evidence="5 8" id="KW-0812">Transmembrane</keyword>
<feature type="transmembrane region" description="Helical" evidence="8">
    <location>
        <begin position="230"/>
        <end position="252"/>
    </location>
</feature>
<evidence type="ECO:0000256" key="2">
    <source>
        <dbReference type="ARBA" id="ARBA00022475"/>
    </source>
</evidence>
<feature type="transmembrane region" description="Helical" evidence="8">
    <location>
        <begin position="202"/>
        <end position="218"/>
    </location>
</feature>
<feature type="transmembrane region" description="Helical" evidence="8">
    <location>
        <begin position="168"/>
        <end position="196"/>
    </location>
</feature>
<evidence type="ECO:0000256" key="4">
    <source>
        <dbReference type="ARBA" id="ARBA00022679"/>
    </source>
</evidence>
<feature type="transmembrane region" description="Helical" evidence="8">
    <location>
        <begin position="139"/>
        <end position="161"/>
    </location>
</feature>